<feature type="transmembrane region" description="Helical" evidence="9">
    <location>
        <begin position="441"/>
        <end position="465"/>
    </location>
</feature>
<evidence type="ECO:0000259" key="10">
    <source>
        <dbReference type="PROSITE" id="PS50156"/>
    </source>
</evidence>
<dbReference type="FunFam" id="1.20.1640.10:FF:000001">
    <property type="entry name" value="Efflux pump membrane transporter"/>
    <property type="match status" value="1"/>
</dbReference>
<dbReference type="SUPFAM" id="SSF82866">
    <property type="entry name" value="Multidrug efflux transporter AcrB transmembrane domain"/>
    <property type="match status" value="2"/>
</dbReference>
<reference evidence="11" key="1">
    <citation type="submission" date="2016-04" db="EMBL/GenBank/DDBJ databases">
        <authorList>
            <person name="Evans L.H."/>
            <person name="Alamgir A."/>
            <person name="Owens N."/>
            <person name="Weber N.D."/>
            <person name="Virtaneva K."/>
            <person name="Barbian K."/>
            <person name="Babar A."/>
            <person name="Rosenke K."/>
        </authorList>
    </citation>
    <scope>NUCLEOTIDE SEQUENCE</scope>
    <source>
        <strain evidence="11">92-2</strain>
    </source>
</reference>
<keyword evidence="8 9" id="KW-0472">Membrane</keyword>
<feature type="transmembrane region" description="Helical" evidence="9">
    <location>
        <begin position="886"/>
        <end position="904"/>
    </location>
</feature>
<dbReference type="GO" id="GO:0009636">
    <property type="term" value="P:response to toxic substance"/>
    <property type="evidence" value="ECO:0007669"/>
    <property type="project" value="UniProtKB-ARBA"/>
</dbReference>
<dbReference type="InterPro" id="IPR001036">
    <property type="entry name" value="Acrflvin-R"/>
</dbReference>
<feature type="transmembrane region" description="Helical" evidence="9">
    <location>
        <begin position="1014"/>
        <end position="1037"/>
    </location>
</feature>
<name>A0A212JKM8_9BACT</name>
<keyword evidence="5" id="KW-0997">Cell inner membrane</keyword>
<evidence type="ECO:0000256" key="7">
    <source>
        <dbReference type="ARBA" id="ARBA00022989"/>
    </source>
</evidence>
<dbReference type="InterPro" id="IPR004764">
    <property type="entry name" value="MdtF-like"/>
</dbReference>
<dbReference type="RefSeq" id="WP_215646712.1">
    <property type="nucleotide sequence ID" value="NZ_CABUEN010000001.1"/>
</dbReference>
<dbReference type="InterPro" id="IPR027463">
    <property type="entry name" value="AcrB_DN_DC_subdom"/>
</dbReference>
<dbReference type="PRINTS" id="PR00702">
    <property type="entry name" value="ACRIFLAVINRP"/>
</dbReference>
<dbReference type="EMBL" id="FLUP01000001">
    <property type="protein sequence ID" value="SBV99948.1"/>
    <property type="molecule type" value="Genomic_DNA"/>
</dbReference>
<dbReference type="PANTHER" id="PTHR32063:SF13">
    <property type="entry name" value="MULTIDRUG EFFLUX PUMP SUBUNIT ACRB-RELATED"/>
    <property type="match status" value="1"/>
</dbReference>
<evidence type="ECO:0000313" key="11">
    <source>
        <dbReference type="EMBL" id="SBV99948.1"/>
    </source>
</evidence>
<gene>
    <name evidence="11" type="primary">bepE</name>
    <name evidence="11" type="ORF">KM92DES2_11292</name>
</gene>
<protein>
    <submittedName>
        <fullName evidence="11">Efflux pump membrane transporter BepE</fullName>
    </submittedName>
</protein>
<evidence type="ECO:0000256" key="9">
    <source>
        <dbReference type="SAM" id="Phobius"/>
    </source>
</evidence>
<dbReference type="PROSITE" id="PS50156">
    <property type="entry name" value="SSD"/>
    <property type="match status" value="1"/>
</dbReference>
<organism evidence="11">
    <name type="scientific">uncultured Desulfovibrio sp</name>
    <dbReference type="NCBI Taxonomy" id="167968"/>
    <lineage>
        <taxon>Bacteria</taxon>
        <taxon>Pseudomonadati</taxon>
        <taxon>Thermodesulfobacteriota</taxon>
        <taxon>Desulfovibrionia</taxon>
        <taxon>Desulfovibrionales</taxon>
        <taxon>Desulfovibrionaceae</taxon>
        <taxon>Desulfovibrio</taxon>
        <taxon>environmental samples</taxon>
    </lineage>
</organism>
<evidence type="ECO:0000256" key="8">
    <source>
        <dbReference type="ARBA" id="ARBA00023136"/>
    </source>
</evidence>
<accession>A0A212JKM8</accession>
<dbReference type="GO" id="GO:0042910">
    <property type="term" value="F:xenobiotic transmembrane transporter activity"/>
    <property type="evidence" value="ECO:0007669"/>
    <property type="project" value="TreeGrafter"/>
</dbReference>
<dbReference type="InterPro" id="IPR000731">
    <property type="entry name" value="SSD"/>
</dbReference>
<dbReference type="Gene3D" id="3.30.70.1440">
    <property type="entry name" value="Multidrug efflux transporter AcrB pore domain"/>
    <property type="match status" value="1"/>
</dbReference>
<dbReference type="AlphaFoldDB" id="A0A212JKM8"/>
<proteinExistence type="inferred from homology"/>
<dbReference type="Gene3D" id="3.30.70.1320">
    <property type="entry name" value="Multidrug efflux transporter AcrB pore domain like"/>
    <property type="match status" value="1"/>
</dbReference>
<feature type="domain" description="SSD" evidence="10">
    <location>
        <begin position="377"/>
        <end position="502"/>
    </location>
</feature>
<dbReference type="PANTHER" id="PTHR32063">
    <property type="match status" value="1"/>
</dbReference>
<dbReference type="Gene3D" id="1.20.1640.10">
    <property type="entry name" value="Multidrug efflux transporter AcrB transmembrane domain"/>
    <property type="match status" value="2"/>
</dbReference>
<dbReference type="FunFam" id="3.30.70.1430:FF:000001">
    <property type="entry name" value="Efflux pump membrane transporter"/>
    <property type="match status" value="1"/>
</dbReference>
<dbReference type="SUPFAM" id="SSF82693">
    <property type="entry name" value="Multidrug efflux transporter AcrB pore domain, PN1, PN2, PC1 and PC2 subdomains"/>
    <property type="match status" value="4"/>
</dbReference>
<comment type="subcellular location">
    <subcellularLocation>
        <location evidence="1">Cell inner membrane</location>
        <topology evidence="1">Multi-pass membrane protein</topology>
    </subcellularLocation>
</comment>
<feature type="transmembrane region" description="Helical" evidence="9">
    <location>
        <begin position="983"/>
        <end position="1002"/>
    </location>
</feature>
<feature type="transmembrane region" description="Helical" evidence="9">
    <location>
        <begin position="347"/>
        <end position="366"/>
    </location>
</feature>
<dbReference type="GO" id="GO:0005886">
    <property type="term" value="C:plasma membrane"/>
    <property type="evidence" value="ECO:0007669"/>
    <property type="project" value="UniProtKB-SubCell"/>
</dbReference>
<keyword evidence="4" id="KW-1003">Cell membrane</keyword>
<feature type="transmembrane region" description="Helical" evidence="9">
    <location>
        <begin position="937"/>
        <end position="962"/>
    </location>
</feature>
<dbReference type="Pfam" id="PF00873">
    <property type="entry name" value="ACR_tran"/>
    <property type="match status" value="1"/>
</dbReference>
<feature type="transmembrane region" description="Helical" evidence="9">
    <location>
        <begin position="373"/>
        <end position="394"/>
    </location>
</feature>
<evidence type="ECO:0000256" key="3">
    <source>
        <dbReference type="ARBA" id="ARBA00022448"/>
    </source>
</evidence>
<dbReference type="NCBIfam" id="TIGR00915">
    <property type="entry name" value="2A0602"/>
    <property type="match status" value="1"/>
</dbReference>
<evidence type="ECO:0000256" key="4">
    <source>
        <dbReference type="ARBA" id="ARBA00022475"/>
    </source>
</evidence>
<keyword evidence="6 9" id="KW-0812">Transmembrane</keyword>
<dbReference type="Gene3D" id="3.30.70.1430">
    <property type="entry name" value="Multidrug efflux transporter AcrB pore domain"/>
    <property type="match status" value="2"/>
</dbReference>
<dbReference type="NCBIfam" id="NF000282">
    <property type="entry name" value="RND_permease_1"/>
    <property type="match status" value="1"/>
</dbReference>
<feature type="transmembrane region" description="Helical" evidence="9">
    <location>
        <begin position="911"/>
        <end position="931"/>
    </location>
</feature>
<dbReference type="Gene3D" id="3.30.2090.10">
    <property type="entry name" value="Multidrug efflux transporter AcrB TolC docking domain, DN and DC subdomains"/>
    <property type="match status" value="2"/>
</dbReference>
<sequence length="1068" mass="114760">MAVSTKPNFFLRRPVLSAVISIVITLVGALAMKALPIAQYPDLVPPTVNVSVSYPGASAETIASTVLAPLEVNINGVENMLYMTSIAASGSGSGNINVYFKLGSDANMALVNVNNKVNLAQATLPEDVRRQGVTVVKRSPAMLQVFCFYSPDGRYSDVFIHNWAQVNVVDELKRLNGVGDCSLFGSMDYSMRIWLQPDKLAKYGITTQQVTSAIQEQNSQYAPGRLGDMPTADSTQLTWQIDTQGRLVTPEEFGEIIVRSGDDSAMLRLKDVARIELGGKDYSVLSSYNGMGARMGAVYLLPGANAIATGDMVKAKLEDIASRMPDGLAYTLLVDNNDFVIESIKEVVSTLVEAMILVFIVVYVFLQNWRATLIPCIAVPVSIIGTFAGLYAFGYTINTLTLFALVLAIGIVVDDAIVVLENVERIMSSEHLPPREATAKAMNEVTAPVIAIVLVLCAVFIPVSFMGGLAGQMYKQFAITISVSVVLSGIVALTLTPALCALLLKPHAHDHTPAKGFVWFNYVFGRITRRYVNAVRFVKASAWRALALCVVMVLCIVGLFRVVPGGLVPDEDQGYLLGLAILDDGAAQPRTRAVNKVLTDFMLKNPAVLSVGTLSGLDITSMAAKSNYGTFFALLKPWGERKDPKDAASVIVNTVGAVTVMQPEAFILGFTPPPISGMSNTGGFEGYVQMRGSGSLKDMEEAANKLVLEVTSKNADGTPKYPAVGMVRNLFTTGSPQLYANLDRERCKDMGISIADVYSAMSATFGSSYVNDFNLMGRTFQVRLQAEADTRVLPESLNDIYVPNKNGEMVPLTAVMSLERRTAPQVVERYNVFPAAHIMGAPTPGYSSGQALNEMEKAASVVLSSDYQLGWVGTALQEKMASADTTVIFVLALVMVFLILAAQYESWSLPLSVLTAVPFGVFGALLATWGRGLSNDIYFQVALVTLVGLAAKNAILIVEFAVEAWRAGRSLDAAAIHASKLRFRPIVMTSLAFILGCVPLAISTGAGANSRHAIGTAVIGGMLAATCIATLFVPFFFKAIMQLSLKLQGKTDPNAGRDHLAEDQEDDI</sequence>
<feature type="transmembrane region" description="Helical" evidence="9">
    <location>
        <begin position="545"/>
        <end position="563"/>
    </location>
</feature>
<evidence type="ECO:0000256" key="1">
    <source>
        <dbReference type="ARBA" id="ARBA00004429"/>
    </source>
</evidence>
<keyword evidence="3" id="KW-0813">Transport</keyword>
<comment type="similarity">
    <text evidence="2">Belongs to the resistance-nodulation-cell division (RND) (TC 2.A.6) family.</text>
</comment>
<dbReference type="GO" id="GO:0015562">
    <property type="term" value="F:efflux transmembrane transporter activity"/>
    <property type="evidence" value="ECO:0007669"/>
    <property type="project" value="InterPro"/>
</dbReference>
<evidence type="ECO:0000256" key="2">
    <source>
        <dbReference type="ARBA" id="ARBA00010942"/>
    </source>
</evidence>
<feature type="transmembrane region" description="Helical" evidence="9">
    <location>
        <begin position="400"/>
        <end position="420"/>
    </location>
</feature>
<keyword evidence="7 9" id="KW-1133">Transmembrane helix</keyword>
<evidence type="ECO:0000256" key="6">
    <source>
        <dbReference type="ARBA" id="ARBA00022692"/>
    </source>
</evidence>
<evidence type="ECO:0000256" key="5">
    <source>
        <dbReference type="ARBA" id="ARBA00022519"/>
    </source>
</evidence>
<dbReference type="SUPFAM" id="SSF82714">
    <property type="entry name" value="Multidrug efflux transporter AcrB TolC docking domain, DN and DC subdomains"/>
    <property type="match status" value="2"/>
</dbReference>
<feature type="transmembrane region" description="Helical" evidence="9">
    <location>
        <begin position="477"/>
        <end position="504"/>
    </location>
</feature>